<dbReference type="EMBL" id="AAVN02000017">
    <property type="protein sequence ID" value="EBA38486.1"/>
    <property type="molecule type" value="Genomic_DNA"/>
</dbReference>
<feature type="region of interest" description="Disordered" evidence="1">
    <location>
        <begin position="1"/>
        <end position="30"/>
    </location>
</feature>
<evidence type="ECO:0000313" key="2">
    <source>
        <dbReference type="EMBL" id="EBA38486.1"/>
    </source>
</evidence>
<dbReference type="AlphaFoldDB" id="A4ED55"/>
<gene>
    <name evidence="2" type="ORF">COLAER_02396</name>
</gene>
<reference evidence="2 3" key="2">
    <citation type="submission" date="2007-04" db="EMBL/GenBank/DDBJ databases">
        <authorList>
            <person name="Fulton L."/>
            <person name="Clifton S."/>
            <person name="Fulton B."/>
            <person name="Xu J."/>
            <person name="Minx P."/>
            <person name="Mardis E.R."/>
            <person name="Wilson R.K."/>
        </authorList>
    </citation>
    <scope>NUCLEOTIDE SEQUENCE [LARGE SCALE GENOMIC DNA]</scope>
    <source>
        <strain evidence="3">ATCC 25986 / DSM 3979 / JCM 10188 / KCTC 3647 / NCTC 11838 / VPI 1003</strain>
    </source>
</reference>
<dbReference type="Proteomes" id="UP000002979">
    <property type="component" value="Unassembled WGS sequence"/>
</dbReference>
<organism evidence="2 3">
    <name type="scientific">Collinsella aerofaciens (strain ATCC 25986 / DSM 3979 / JCM 10188 / KCTC 3647 / NCTC 11838 / VPI 1003)</name>
    <dbReference type="NCBI Taxonomy" id="411903"/>
    <lineage>
        <taxon>Bacteria</taxon>
        <taxon>Bacillati</taxon>
        <taxon>Actinomycetota</taxon>
        <taxon>Coriobacteriia</taxon>
        <taxon>Coriobacteriales</taxon>
        <taxon>Coriobacteriaceae</taxon>
        <taxon>Collinsella</taxon>
    </lineage>
</organism>
<reference evidence="2 3" key="1">
    <citation type="submission" date="2007-01" db="EMBL/GenBank/DDBJ databases">
        <title>Draft genome sequence of Collinsella aerofaciens (ATCC 25986).</title>
        <authorList>
            <person name="Sudarsanam P."/>
            <person name="Ley R."/>
            <person name="Guruge J."/>
            <person name="Turnbaugh P.J."/>
            <person name="Mahowald M."/>
            <person name="Liep D."/>
            <person name="Gordon J."/>
        </authorList>
    </citation>
    <scope>NUCLEOTIDE SEQUENCE [LARGE SCALE GENOMIC DNA]</scope>
    <source>
        <strain evidence="3">ATCC 25986 / DSM 3979 / JCM 10188 / KCTC 3647 / NCTC 11838 / VPI 1003</strain>
    </source>
</reference>
<sequence>MTGDDTADGERVCAGTINDSPDECRDQKDD</sequence>
<evidence type="ECO:0000256" key="1">
    <source>
        <dbReference type="SAM" id="MobiDB-lite"/>
    </source>
</evidence>
<proteinExistence type="predicted"/>
<protein>
    <submittedName>
        <fullName evidence="2">Uncharacterized protein</fullName>
    </submittedName>
</protein>
<accession>A4ED55</accession>
<name>A4ED55_COLAA</name>
<evidence type="ECO:0000313" key="3">
    <source>
        <dbReference type="Proteomes" id="UP000002979"/>
    </source>
</evidence>
<comment type="caution">
    <text evidence="2">The sequence shown here is derived from an EMBL/GenBank/DDBJ whole genome shotgun (WGS) entry which is preliminary data.</text>
</comment>